<evidence type="ECO:0000259" key="2">
    <source>
        <dbReference type="Pfam" id="PF00534"/>
    </source>
</evidence>
<protein>
    <submittedName>
        <fullName evidence="3">Glycosyltransferase</fullName>
    </submittedName>
</protein>
<dbReference type="SUPFAM" id="SSF53756">
    <property type="entry name" value="UDP-Glycosyltransferase/glycogen phosphorylase"/>
    <property type="match status" value="1"/>
</dbReference>
<gene>
    <name evidence="3" type="ORF">GBK04_01880</name>
</gene>
<evidence type="ECO:0000313" key="4">
    <source>
        <dbReference type="Proteomes" id="UP000479293"/>
    </source>
</evidence>
<feature type="domain" description="Glycosyl transferase family 1" evidence="2">
    <location>
        <begin position="198"/>
        <end position="344"/>
    </location>
</feature>
<dbReference type="PANTHER" id="PTHR46401:SF2">
    <property type="entry name" value="GLYCOSYLTRANSFERASE WBBK-RELATED"/>
    <property type="match status" value="1"/>
</dbReference>
<keyword evidence="1 3" id="KW-0808">Transferase</keyword>
<dbReference type="AlphaFoldDB" id="A0A7C9F247"/>
<dbReference type="Gene3D" id="3.40.50.2000">
    <property type="entry name" value="Glycogen Phosphorylase B"/>
    <property type="match status" value="2"/>
</dbReference>
<sequence length="375" mass="43929">MGLKIVFLTLGDVSKIATMKRAFGMANPLHEMGWDISIILMNCSENKKRASLECNDWIKLYYFESGSAFSEVYQKTKILKKIQPDYIYICSFSIRNLIPKIFLRFKPKIIVEHSELRSGILELDYLKKIIAYGFEVFSIWYADMIVTASNYLYNYFKKLIYKINNDISLDYSPYAYNAEILRNEFFQFDNLPTRCPAKNIFLYMGTMTRNYGLFTILEAAKMLKNECFCFEVIMIGRGRHIEEAKNYVDLYNLSDVITFVGYVSEDKLMSYFYIADAFIAPVNNTIQDIARCPSKIYMYLPFKKPILTCKVGEPYQIFGESGNYFDNENPSTLTELFQKVIDNKCNTMDIDPALHSWERRSIDFNFWVVKNTDIR</sequence>
<comment type="caution">
    <text evidence="3">The sequence shown here is derived from an EMBL/GenBank/DDBJ whole genome shotgun (WGS) entry which is preliminary data.</text>
</comment>
<evidence type="ECO:0000313" key="3">
    <source>
        <dbReference type="EMBL" id="MPR32125.1"/>
    </source>
</evidence>
<proteinExistence type="predicted"/>
<dbReference type="RefSeq" id="WP_152756360.1">
    <property type="nucleotide sequence ID" value="NZ_WHLY01000002.1"/>
</dbReference>
<organism evidence="3 4">
    <name type="scientific">Salmonirosea aquatica</name>
    <dbReference type="NCBI Taxonomy" id="2654236"/>
    <lineage>
        <taxon>Bacteria</taxon>
        <taxon>Pseudomonadati</taxon>
        <taxon>Bacteroidota</taxon>
        <taxon>Cytophagia</taxon>
        <taxon>Cytophagales</taxon>
        <taxon>Spirosomataceae</taxon>
        <taxon>Salmonirosea</taxon>
    </lineage>
</organism>
<evidence type="ECO:0000256" key="1">
    <source>
        <dbReference type="ARBA" id="ARBA00022679"/>
    </source>
</evidence>
<dbReference type="Pfam" id="PF00534">
    <property type="entry name" value="Glycos_transf_1"/>
    <property type="match status" value="1"/>
</dbReference>
<dbReference type="GO" id="GO:0016757">
    <property type="term" value="F:glycosyltransferase activity"/>
    <property type="evidence" value="ECO:0007669"/>
    <property type="project" value="InterPro"/>
</dbReference>
<reference evidence="3 4" key="1">
    <citation type="submission" date="2019-10" db="EMBL/GenBank/DDBJ databases">
        <title>Draft Genome Sequence of Cytophagaceae sp. SJW1-29.</title>
        <authorList>
            <person name="Choi A."/>
        </authorList>
    </citation>
    <scope>NUCLEOTIDE SEQUENCE [LARGE SCALE GENOMIC DNA]</scope>
    <source>
        <strain evidence="3 4">SJW1-29</strain>
    </source>
</reference>
<dbReference type="EMBL" id="WHLY01000002">
    <property type="protein sequence ID" value="MPR32125.1"/>
    <property type="molecule type" value="Genomic_DNA"/>
</dbReference>
<dbReference type="PANTHER" id="PTHR46401">
    <property type="entry name" value="GLYCOSYLTRANSFERASE WBBK-RELATED"/>
    <property type="match status" value="1"/>
</dbReference>
<name>A0A7C9F247_9BACT</name>
<dbReference type="Proteomes" id="UP000479293">
    <property type="component" value="Unassembled WGS sequence"/>
</dbReference>
<accession>A0A7C9F247</accession>
<keyword evidence="4" id="KW-1185">Reference proteome</keyword>
<dbReference type="InterPro" id="IPR001296">
    <property type="entry name" value="Glyco_trans_1"/>
</dbReference>
<dbReference type="GO" id="GO:0009103">
    <property type="term" value="P:lipopolysaccharide biosynthetic process"/>
    <property type="evidence" value="ECO:0007669"/>
    <property type="project" value="TreeGrafter"/>
</dbReference>